<dbReference type="Gene3D" id="1.20.120.1490">
    <property type="match status" value="1"/>
</dbReference>
<organism evidence="3 4">
    <name type="scientific">Abditibacterium utsteinense</name>
    <dbReference type="NCBI Taxonomy" id="1960156"/>
    <lineage>
        <taxon>Bacteria</taxon>
        <taxon>Pseudomonadati</taxon>
        <taxon>Abditibacteriota</taxon>
        <taxon>Abditibacteriia</taxon>
        <taxon>Abditibacteriales</taxon>
        <taxon>Abditibacteriaceae</taxon>
        <taxon>Abditibacterium</taxon>
    </lineage>
</organism>
<evidence type="ECO:0000256" key="2">
    <source>
        <dbReference type="SAM" id="SignalP"/>
    </source>
</evidence>
<comment type="caution">
    <text evidence="3">The sequence shown here is derived from an EMBL/GenBank/DDBJ whole genome shotgun (WGS) entry which is preliminary data.</text>
</comment>
<feature type="chain" id="PRO_5015416798" description="LTXXQ motif family protein" evidence="2">
    <location>
        <begin position="25"/>
        <end position="142"/>
    </location>
</feature>
<gene>
    <name evidence="3" type="ORF">B1R32_103166</name>
</gene>
<feature type="region of interest" description="Disordered" evidence="1">
    <location>
        <begin position="110"/>
        <end position="142"/>
    </location>
</feature>
<feature type="compositionally biased region" description="Basic and acidic residues" evidence="1">
    <location>
        <begin position="123"/>
        <end position="142"/>
    </location>
</feature>
<sequence>MKICLLPVLTVAGLSACLGTLSFAAPQGGPPQPRGDMHRGGMHPNGMRGPRGMGRMANELGLSEAQKTKLMAIMQSMQPQHEALRNNTSLSPAQKMTKMKAMRAAMEKKMNTVLTPAQRKKRDAMTKQFRDERRNQQLHDAL</sequence>
<name>A0A2S8SVS7_9BACT</name>
<dbReference type="InParanoid" id="A0A2S8SVS7"/>
<dbReference type="PROSITE" id="PS51257">
    <property type="entry name" value="PROKAR_LIPOPROTEIN"/>
    <property type="match status" value="1"/>
</dbReference>
<dbReference type="RefSeq" id="WP_123580362.1">
    <property type="nucleotide sequence ID" value="NZ_NIGF01000003.1"/>
</dbReference>
<accession>A0A2S8SVS7</accession>
<dbReference type="EMBL" id="NIGF01000003">
    <property type="protein sequence ID" value="PQV64899.1"/>
    <property type="molecule type" value="Genomic_DNA"/>
</dbReference>
<evidence type="ECO:0000313" key="4">
    <source>
        <dbReference type="Proteomes" id="UP000237684"/>
    </source>
</evidence>
<dbReference type="AlphaFoldDB" id="A0A2S8SVS7"/>
<protein>
    <recommendedName>
        <fullName evidence="5">LTXXQ motif family protein</fullName>
    </recommendedName>
</protein>
<reference evidence="3 4" key="1">
    <citation type="journal article" date="2018" name="Syst. Appl. Microbiol.">
        <title>Abditibacterium utsteinense sp. nov., the first cultivated member of candidate phylum FBP, isolated from ice-free Antarctic soil samples.</title>
        <authorList>
            <person name="Tahon G."/>
            <person name="Tytgat B."/>
            <person name="Lebbe L."/>
            <person name="Carlier A."/>
            <person name="Willems A."/>
        </authorList>
    </citation>
    <scope>NUCLEOTIDE SEQUENCE [LARGE SCALE GENOMIC DNA]</scope>
    <source>
        <strain evidence="3 4">LMG 29911</strain>
    </source>
</reference>
<feature type="signal peptide" evidence="2">
    <location>
        <begin position="1"/>
        <end position="24"/>
    </location>
</feature>
<evidence type="ECO:0000256" key="1">
    <source>
        <dbReference type="SAM" id="MobiDB-lite"/>
    </source>
</evidence>
<keyword evidence="2" id="KW-0732">Signal</keyword>
<dbReference type="Proteomes" id="UP000237684">
    <property type="component" value="Unassembled WGS sequence"/>
</dbReference>
<evidence type="ECO:0008006" key="5">
    <source>
        <dbReference type="Google" id="ProtNLM"/>
    </source>
</evidence>
<proteinExistence type="predicted"/>
<feature type="region of interest" description="Disordered" evidence="1">
    <location>
        <begin position="25"/>
        <end position="49"/>
    </location>
</feature>
<keyword evidence="4" id="KW-1185">Reference proteome</keyword>
<evidence type="ECO:0000313" key="3">
    <source>
        <dbReference type="EMBL" id="PQV64899.1"/>
    </source>
</evidence>